<dbReference type="PANTHER" id="PTHR31270:SF1">
    <property type="entry name" value="GLUTAMINYL-PEPTIDE CYCLOTRANSFERASE"/>
    <property type="match status" value="1"/>
</dbReference>
<keyword evidence="2" id="KW-0812">Transmembrane</keyword>
<evidence type="ECO:0000256" key="2">
    <source>
        <dbReference type="SAM" id="Phobius"/>
    </source>
</evidence>
<comment type="caution">
    <text evidence="3">The sequence shown here is derived from an EMBL/GenBank/DDBJ whole genome shotgun (WGS) entry which is preliminary data.</text>
</comment>
<accession>A0ABD3NHZ2</accession>
<name>A0ABD3NHZ2_9STRA</name>
<evidence type="ECO:0000313" key="4">
    <source>
        <dbReference type="Proteomes" id="UP001530315"/>
    </source>
</evidence>
<dbReference type="SUPFAM" id="SSF75011">
    <property type="entry name" value="3-carboxy-cis,cis-mucoante lactonizing enzyme"/>
    <property type="match status" value="1"/>
</dbReference>
<protein>
    <recommendedName>
        <fullName evidence="5">Glutaminyl-peptide cyclotransferase</fullName>
    </recommendedName>
</protein>
<feature type="compositionally biased region" description="Acidic residues" evidence="1">
    <location>
        <begin position="316"/>
        <end position="325"/>
    </location>
</feature>
<dbReference type="InterPro" id="IPR007788">
    <property type="entry name" value="QCT"/>
</dbReference>
<evidence type="ECO:0008006" key="5">
    <source>
        <dbReference type="Google" id="ProtNLM"/>
    </source>
</evidence>
<dbReference type="Proteomes" id="UP001530315">
    <property type="component" value="Unassembled WGS sequence"/>
</dbReference>
<keyword evidence="4" id="KW-1185">Reference proteome</keyword>
<dbReference type="Pfam" id="PF05096">
    <property type="entry name" value="Glu_cyclase_2"/>
    <property type="match status" value="1"/>
</dbReference>
<sequence length="603" mass="67404">MENRAEDGLEMRAVPINSFEEDEEYVDFEKGARPRAAADADVDGEYGERTLAPRTVTKDIDATFYRASVMRQNRLFGVGVFLLAGMFVAAYFLMGLSFTPSNIGIFGDESSMRGGSGEVGLDADNAETQSIVDEEIVELEESEHWGEMGNTKEADIKAKILDRIKSHDNVGKHDWVFNEDWWEEHAPDIDVSKMTEKTKREYFRMKKKEEQLKMRCEKHPDNVKCGDGGKVVTDLESIKEKLAHHYDVFHKDKQGAAEVADAVENGAGDVADEENIEARVPSTEMISEGTMPSGENTSRTPSPDGADGVADAGENVVDEVAEDSEEAKQPANDVAGGGGPVEGQIQKSIVGEFTVIEQVGHDSSSFVQGLSYCDDEWLYETSGLNGQSKVRRIDPTNFDVDASTDLESQYFGEGSTCYRDAEGNLRLITLTWLSRTGFIYDPLTLERLREYTYETTPPGHEGWGITYDESNQEFIVSDGSTYLYFWDRDTLAEKRKVSVTRLDGSMQNQLNELEYMDGLVCCNIWHSDEIICVDPMTGSSVREYDMSSLWPKAERGNSENVLNGIALGRDHVLLTGKRWDRMYKVVFPDWPTLFESNTASLIP</sequence>
<feature type="region of interest" description="Disordered" evidence="1">
    <location>
        <begin position="286"/>
        <end position="340"/>
    </location>
</feature>
<evidence type="ECO:0000313" key="3">
    <source>
        <dbReference type="EMBL" id="KAL3775543.1"/>
    </source>
</evidence>
<organism evidence="3 4">
    <name type="scientific">Stephanodiscus triporus</name>
    <dbReference type="NCBI Taxonomy" id="2934178"/>
    <lineage>
        <taxon>Eukaryota</taxon>
        <taxon>Sar</taxon>
        <taxon>Stramenopiles</taxon>
        <taxon>Ochrophyta</taxon>
        <taxon>Bacillariophyta</taxon>
        <taxon>Coscinodiscophyceae</taxon>
        <taxon>Thalassiosirophycidae</taxon>
        <taxon>Stephanodiscales</taxon>
        <taxon>Stephanodiscaceae</taxon>
        <taxon>Stephanodiscus</taxon>
    </lineage>
</organism>
<keyword evidence="2" id="KW-1133">Transmembrane helix</keyword>
<dbReference type="PANTHER" id="PTHR31270">
    <property type="entry name" value="GLUTAMINYL-PEPTIDE CYCLOTRANSFERASE"/>
    <property type="match status" value="1"/>
</dbReference>
<gene>
    <name evidence="3" type="ORF">ACHAW5_001562</name>
</gene>
<keyword evidence="2" id="KW-0472">Membrane</keyword>
<dbReference type="AlphaFoldDB" id="A0ABD3NHZ2"/>
<dbReference type="EMBL" id="JALLAZ020001408">
    <property type="protein sequence ID" value="KAL3775543.1"/>
    <property type="molecule type" value="Genomic_DNA"/>
</dbReference>
<feature type="transmembrane region" description="Helical" evidence="2">
    <location>
        <begin position="75"/>
        <end position="94"/>
    </location>
</feature>
<reference evidence="3 4" key="1">
    <citation type="submission" date="2024-10" db="EMBL/GenBank/DDBJ databases">
        <title>Updated reference genomes for cyclostephanoid diatoms.</title>
        <authorList>
            <person name="Roberts W.R."/>
            <person name="Alverson A.J."/>
        </authorList>
    </citation>
    <scope>NUCLEOTIDE SEQUENCE [LARGE SCALE GENOMIC DNA]</scope>
    <source>
        <strain evidence="3 4">AJA276-08</strain>
    </source>
</reference>
<evidence type="ECO:0000256" key="1">
    <source>
        <dbReference type="SAM" id="MobiDB-lite"/>
    </source>
</evidence>
<proteinExistence type="predicted"/>